<keyword evidence="5" id="KW-0687">Ribonucleoprotein</keyword>
<dbReference type="Gene3D" id="6.10.330.20">
    <property type="match status" value="1"/>
</dbReference>
<evidence type="ECO:0000256" key="4">
    <source>
        <dbReference type="ARBA" id="ARBA00023128"/>
    </source>
</evidence>
<evidence type="ECO:0000313" key="7">
    <source>
        <dbReference type="EMBL" id="CAF3194621.1"/>
    </source>
</evidence>
<dbReference type="OrthoDB" id="270763at2759"/>
<dbReference type="Proteomes" id="UP000663825">
    <property type="component" value="Unassembled WGS sequence"/>
</dbReference>
<keyword evidence="4" id="KW-0496">Mitochondrion</keyword>
<dbReference type="AlphaFoldDB" id="A0A817Q936"/>
<dbReference type="EMBL" id="CAJNYD010002583">
    <property type="protein sequence ID" value="CAF3431513.1"/>
    <property type="molecule type" value="Genomic_DNA"/>
</dbReference>
<reference evidence="7" key="1">
    <citation type="submission" date="2021-02" db="EMBL/GenBank/DDBJ databases">
        <authorList>
            <person name="Nowell W R."/>
        </authorList>
    </citation>
    <scope>NUCLEOTIDE SEQUENCE</scope>
</reference>
<comment type="subcellular location">
    <subcellularLocation>
        <location evidence="1">Mitochondrion</location>
    </subcellularLocation>
</comment>
<dbReference type="Pfam" id="PF06984">
    <property type="entry name" value="MRP-L47"/>
    <property type="match status" value="1"/>
</dbReference>
<dbReference type="InterPro" id="IPR010729">
    <property type="entry name" value="Ribosomal_uL29_mit"/>
</dbReference>
<dbReference type="Proteomes" id="UP000663833">
    <property type="component" value="Unassembled WGS sequence"/>
</dbReference>
<evidence type="ECO:0000256" key="5">
    <source>
        <dbReference type="ARBA" id="ARBA00023274"/>
    </source>
</evidence>
<protein>
    <recommendedName>
        <fullName evidence="6">Large ribosomal subunit protein uL29m</fullName>
    </recommendedName>
</protein>
<dbReference type="EMBL" id="CAJNXB010001808">
    <property type="protein sequence ID" value="CAF3194621.1"/>
    <property type="molecule type" value="Genomic_DNA"/>
</dbReference>
<dbReference type="GO" id="GO:0003735">
    <property type="term" value="F:structural constituent of ribosome"/>
    <property type="evidence" value="ECO:0007669"/>
    <property type="project" value="InterPro"/>
</dbReference>
<comment type="similarity">
    <text evidence="2">Belongs to the universal ribosomal protein uL29 family.</text>
</comment>
<organism evidence="7 10">
    <name type="scientific">Rotaria socialis</name>
    <dbReference type="NCBI Taxonomy" id="392032"/>
    <lineage>
        <taxon>Eukaryota</taxon>
        <taxon>Metazoa</taxon>
        <taxon>Spiralia</taxon>
        <taxon>Gnathifera</taxon>
        <taxon>Rotifera</taxon>
        <taxon>Eurotatoria</taxon>
        <taxon>Bdelloidea</taxon>
        <taxon>Philodinida</taxon>
        <taxon>Philodinidae</taxon>
        <taxon>Rotaria</taxon>
    </lineage>
</organism>
<dbReference type="Proteomes" id="UP000663869">
    <property type="component" value="Unassembled WGS sequence"/>
</dbReference>
<keyword evidence="3" id="KW-0689">Ribosomal protein</keyword>
<evidence type="ECO:0000256" key="2">
    <source>
        <dbReference type="ARBA" id="ARBA00009254"/>
    </source>
</evidence>
<evidence type="ECO:0000256" key="1">
    <source>
        <dbReference type="ARBA" id="ARBA00004173"/>
    </source>
</evidence>
<evidence type="ECO:0000313" key="10">
    <source>
        <dbReference type="Proteomes" id="UP000663825"/>
    </source>
</evidence>
<evidence type="ECO:0000313" key="8">
    <source>
        <dbReference type="EMBL" id="CAF3338365.1"/>
    </source>
</evidence>
<sequence>MNLLKIIRWTFNPQKYSFITVRSCLGSKGQIRLQTTDVPPKEEPLADVSTKVTPMKKSNLMEFFDTSDSVHDSKVIHGRWWRVDELRLKSNEDLHKLWYVLLKERNRLLTMEEEYRYQHELFPNPERIDKVEESMRNIMSVIRERDIAYNLLETGKTNEQTPEIRETSFGLLRYYQPKERILPFYKNRYYQLLWGKRKAAPWTNIFKRRYNEFQEHQQHQETNRIRKIVADLLQKYPHLRNEEERVMEEYKKRYDFEQFHIPKRLARRPKLRAHQTVWNQDEFIENGAFEDPNSEDYERLQQEKLVRMNRKKT</sequence>
<dbReference type="GO" id="GO:0005762">
    <property type="term" value="C:mitochondrial large ribosomal subunit"/>
    <property type="evidence" value="ECO:0007669"/>
    <property type="project" value="TreeGrafter"/>
</dbReference>
<dbReference type="PANTHER" id="PTHR21183:SF18">
    <property type="entry name" value="LARGE RIBOSOMAL SUBUNIT PROTEIN UL29M"/>
    <property type="match status" value="1"/>
</dbReference>
<dbReference type="GO" id="GO:0032543">
    <property type="term" value="P:mitochondrial translation"/>
    <property type="evidence" value="ECO:0007669"/>
    <property type="project" value="TreeGrafter"/>
</dbReference>
<name>A0A817Q936_9BILA</name>
<dbReference type="PANTHER" id="PTHR21183">
    <property type="entry name" value="RIBOSOMAL PROTEIN L47, MITOCHONDRIAL-RELATED"/>
    <property type="match status" value="1"/>
</dbReference>
<dbReference type="InterPro" id="IPR038340">
    <property type="entry name" value="MRP-L47_sf"/>
</dbReference>
<evidence type="ECO:0000313" key="9">
    <source>
        <dbReference type="EMBL" id="CAF3431513.1"/>
    </source>
</evidence>
<gene>
    <name evidence="8" type="ORF">FME351_LOCUS3343</name>
    <name evidence="9" type="ORF">LUA448_LOCUS20376</name>
    <name evidence="7" type="ORF">TIS948_LOCUS12198</name>
</gene>
<evidence type="ECO:0000256" key="3">
    <source>
        <dbReference type="ARBA" id="ARBA00022980"/>
    </source>
</evidence>
<dbReference type="EMBL" id="CAJNYU010000185">
    <property type="protein sequence ID" value="CAF3338365.1"/>
    <property type="molecule type" value="Genomic_DNA"/>
</dbReference>
<comment type="caution">
    <text evidence="7">The sequence shown here is derived from an EMBL/GenBank/DDBJ whole genome shotgun (WGS) entry which is preliminary data.</text>
</comment>
<proteinExistence type="inferred from homology"/>
<evidence type="ECO:0000256" key="6">
    <source>
        <dbReference type="ARBA" id="ARBA00035289"/>
    </source>
</evidence>
<accession>A0A817Q936</accession>